<organism evidence="15 16">
    <name type="scientific">Aedes albopictus</name>
    <name type="common">Asian tiger mosquito</name>
    <name type="synonym">Stegomyia albopicta</name>
    <dbReference type="NCBI Taxonomy" id="7160"/>
    <lineage>
        <taxon>Eukaryota</taxon>
        <taxon>Metazoa</taxon>
        <taxon>Ecdysozoa</taxon>
        <taxon>Arthropoda</taxon>
        <taxon>Hexapoda</taxon>
        <taxon>Insecta</taxon>
        <taxon>Pterygota</taxon>
        <taxon>Neoptera</taxon>
        <taxon>Endopterygota</taxon>
        <taxon>Diptera</taxon>
        <taxon>Nematocera</taxon>
        <taxon>Culicoidea</taxon>
        <taxon>Culicidae</taxon>
        <taxon>Culicinae</taxon>
        <taxon>Aedini</taxon>
        <taxon>Aedes</taxon>
        <taxon>Stegomyia</taxon>
    </lineage>
</organism>
<reference evidence="15" key="2">
    <citation type="submission" date="2025-05" db="UniProtKB">
        <authorList>
            <consortium name="EnsemblMetazoa"/>
        </authorList>
    </citation>
    <scope>IDENTIFICATION</scope>
    <source>
        <strain evidence="15">Foshan</strain>
    </source>
</reference>
<dbReference type="SUPFAM" id="SSF52540">
    <property type="entry name" value="P-loop containing nucleoside triphosphate hydrolases"/>
    <property type="match status" value="1"/>
</dbReference>
<keyword evidence="2" id="KW-0813">Transport</keyword>
<dbReference type="PANTHER" id="PTHR24221">
    <property type="entry name" value="ATP-BINDING CASSETTE SUB-FAMILY B"/>
    <property type="match status" value="1"/>
</dbReference>
<evidence type="ECO:0000256" key="7">
    <source>
        <dbReference type="ARBA" id="ARBA00023136"/>
    </source>
</evidence>
<name>A0ABM1ZK95_AEDAL</name>
<evidence type="ECO:0000256" key="12">
    <source>
        <dbReference type="SAM" id="Phobius"/>
    </source>
</evidence>
<accession>A0ABM1ZK95</accession>
<feature type="domain" description="ABC transporter" evidence="13">
    <location>
        <begin position="565"/>
        <end position="799"/>
    </location>
</feature>
<dbReference type="Pfam" id="PF00664">
    <property type="entry name" value="ABC_membrane"/>
    <property type="match status" value="1"/>
</dbReference>
<evidence type="ECO:0000256" key="5">
    <source>
        <dbReference type="ARBA" id="ARBA00022840"/>
    </source>
</evidence>
<dbReference type="PROSITE" id="PS50893">
    <property type="entry name" value="ABC_TRANSPORTER_2"/>
    <property type="match status" value="1"/>
</dbReference>
<evidence type="ECO:0000256" key="11">
    <source>
        <dbReference type="SAM" id="MobiDB-lite"/>
    </source>
</evidence>
<evidence type="ECO:0000256" key="1">
    <source>
        <dbReference type="ARBA" id="ARBA00004225"/>
    </source>
</evidence>
<dbReference type="EnsemblMetazoa" id="AALFPA23_019303.R28389">
    <property type="protein sequence ID" value="AALFPA23_019303.P28389"/>
    <property type="gene ID" value="AALFPA23_019303"/>
</dbReference>
<evidence type="ECO:0000256" key="10">
    <source>
        <dbReference type="ARBA" id="ARBA00048046"/>
    </source>
</evidence>
<proteinExistence type="predicted"/>
<dbReference type="InterPro" id="IPR011527">
    <property type="entry name" value="ABC1_TM_dom"/>
</dbReference>
<dbReference type="InterPro" id="IPR036640">
    <property type="entry name" value="ABC1_TM_sf"/>
</dbReference>
<keyword evidence="5" id="KW-0067">ATP-binding</keyword>
<reference evidence="16" key="1">
    <citation type="journal article" date="2015" name="Proc. Natl. Acad. Sci. U.S.A.">
        <title>Genome sequence of the Asian Tiger mosquito, Aedes albopictus, reveals insights into its biology, genetics, and evolution.</title>
        <authorList>
            <person name="Chen X.G."/>
            <person name="Jiang X."/>
            <person name="Gu J."/>
            <person name="Xu M."/>
            <person name="Wu Y."/>
            <person name="Deng Y."/>
            <person name="Zhang C."/>
            <person name="Bonizzoni M."/>
            <person name="Dermauw W."/>
            <person name="Vontas J."/>
            <person name="Armbruster P."/>
            <person name="Huang X."/>
            <person name="Yang Y."/>
            <person name="Zhang H."/>
            <person name="He W."/>
            <person name="Peng H."/>
            <person name="Liu Y."/>
            <person name="Wu K."/>
            <person name="Chen J."/>
            <person name="Lirakis M."/>
            <person name="Topalis P."/>
            <person name="Van Leeuwen T."/>
            <person name="Hall A.B."/>
            <person name="Jiang X."/>
            <person name="Thorpe C."/>
            <person name="Mueller R.L."/>
            <person name="Sun C."/>
            <person name="Waterhouse R.M."/>
            <person name="Yan G."/>
            <person name="Tu Z.J."/>
            <person name="Fang X."/>
            <person name="James A.A."/>
        </authorList>
    </citation>
    <scope>NUCLEOTIDE SEQUENCE [LARGE SCALE GENOMIC DNA]</scope>
    <source>
        <strain evidence="16">Foshan</strain>
    </source>
</reference>
<keyword evidence="3 12" id="KW-0812">Transmembrane</keyword>
<dbReference type="InterPro" id="IPR017871">
    <property type="entry name" value="ABC_transporter-like_CS"/>
</dbReference>
<feature type="domain" description="ABC transmembrane type-1" evidence="14">
    <location>
        <begin position="239"/>
        <end position="529"/>
    </location>
</feature>
<evidence type="ECO:0000256" key="6">
    <source>
        <dbReference type="ARBA" id="ARBA00022989"/>
    </source>
</evidence>
<feature type="transmembrane region" description="Helical" evidence="12">
    <location>
        <begin position="353"/>
        <end position="378"/>
    </location>
</feature>
<dbReference type="InterPro" id="IPR039421">
    <property type="entry name" value="Type_1_exporter"/>
</dbReference>
<evidence type="ECO:0000259" key="13">
    <source>
        <dbReference type="PROSITE" id="PS50893"/>
    </source>
</evidence>
<dbReference type="InterPro" id="IPR003593">
    <property type="entry name" value="AAA+_ATPase"/>
</dbReference>
<feature type="transmembrane region" description="Helical" evidence="12">
    <location>
        <begin position="467"/>
        <end position="489"/>
    </location>
</feature>
<feature type="transmembrane region" description="Helical" evidence="12">
    <location>
        <begin position="279"/>
        <end position="299"/>
    </location>
</feature>
<evidence type="ECO:0000313" key="15">
    <source>
        <dbReference type="EnsemblMetazoa" id="AALFPA23_019303.P28389"/>
    </source>
</evidence>
<comment type="catalytic activity">
    <reaction evidence="10">
        <text>(glutathione)4[2Fe(III)-2S] cluster(in) + ATP + H2O = (glutathione)4[2Fe(III)-2S] cluster(out) + ADP + phosphate + H(+)</text>
        <dbReference type="Rhea" id="RHEA:67028"/>
        <dbReference type="ChEBI" id="CHEBI:15377"/>
        <dbReference type="ChEBI" id="CHEBI:15378"/>
        <dbReference type="ChEBI" id="CHEBI:30616"/>
        <dbReference type="ChEBI" id="CHEBI:43474"/>
        <dbReference type="ChEBI" id="CHEBI:167627"/>
        <dbReference type="ChEBI" id="CHEBI:456216"/>
    </reaction>
    <physiologicalReaction direction="left-to-right" evidence="10">
        <dbReference type="Rhea" id="RHEA:67029"/>
    </physiologicalReaction>
</comment>
<comment type="subcellular location">
    <subcellularLocation>
        <location evidence="1">Mitochondrion membrane</location>
        <topology evidence="1">Multi-pass membrane protein</topology>
    </subcellularLocation>
</comment>
<feature type="transmembrane region" description="Helical" evidence="12">
    <location>
        <begin position="384"/>
        <end position="405"/>
    </location>
</feature>
<dbReference type="PROSITE" id="PS00211">
    <property type="entry name" value="ABC_TRANSPORTER_1"/>
    <property type="match status" value="1"/>
</dbReference>
<keyword evidence="7 12" id="KW-0472">Membrane</keyword>
<dbReference type="PANTHER" id="PTHR24221:SF402">
    <property type="entry name" value="IRON-SULFUR CLUSTERS TRANSPORTER ABCB7, MITOCHONDRIAL"/>
    <property type="match status" value="1"/>
</dbReference>
<dbReference type="PROSITE" id="PS50929">
    <property type="entry name" value="ABC_TM1F"/>
    <property type="match status" value="1"/>
</dbReference>
<evidence type="ECO:0000256" key="8">
    <source>
        <dbReference type="ARBA" id="ARBA00041016"/>
    </source>
</evidence>
<evidence type="ECO:0000259" key="14">
    <source>
        <dbReference type="PROSITE" id="PS50929"/>
    </source>
</evidence>
<evidence type="ECO:0000256" key="2">
    <source>
        <dbReference type="ARBA" id="ARBA00022448"/>
    </source>
</evidence>
<dbReference type="Pfam" id="PF00005">
    <property type="entry name" value="ABC_tran"/>
    <property type="match status" value="1"/>
</dbReference>
<feature type="transmembrane region" description="Helical" evidence="12">
    <location>
        <begin position="509"/>
        <end position="527"/>
    </location>
</feature>
<evidence type="ECO:0000256" key="4">
    <source>
        <dbReference type="ARBA" id="ARBA00022741"/>
    </source>
</evidence>
<dbReference type="InterPro" id="IPR003439">
    <property type="entry name" value="ABC_transporter-like_ATP-bd"/>
</dbReference>
<keyword evidence="4" id="KW-0547">Nucleotide-binding</keyword>
<dbReference type="Proteomes" id="UP000069940">
    <property type="component" value="Unassembled WGS sequence"/>
</dbReference>
<feature type="region of interest" description="Disordered" evidence="11">
    <location>
        <begin position="153"/>
        <end position="187"/>
    </location>
</feature>
<dbReference type="Gene3D" id="3.40.50.300">
    <property type="entry name" value="P-loop containing nucleotide triphosphate hydrolases"/>
    <property type="match status" value="1"/>
</dbReference>
<dbReference type="SMART" id="SM00382">
    <property type="entry name" value="AAA"/>
    <property type="match status" value="1"/>
</dbReference>
<protein>
    <recommendedName>
        <fullName evidence="8">Iron-sulfur clusters transporter ABCB7, mitochondrial</fullName>
    </recommendedName>
    <alternativeName>
        <fullName evidence="9">ATP-binding cassette sub-family B member 7, mitochondrial</fullName>
    </alternativeName>
</protein>
<dbReference type="GeneID" id="109426597"/>
<feature type="transmembrane region" description="Helical" evidence="12">
    <location>
        <begin position="238"/>
        <end position="259"/>
    </location>
</feature>
<dbReference type="RefSeq" id="XP_019557676.2">
    <property type="nucleotide sequence ID" value="XM_019702131.3"/>
</dbReference>
<keyword evidence="16" id="KW-1185">Reference proteome</keyword>
<dbReference type="InterPro" id="IPR027417">
    <property type="entry name" value="P-loop_NTPase"/>
</dbReference>
<evidence type="ECO:0000313" key="16">
    <source>
        <dbReference type="Proteomes" id="UP000069940"/>
    </source>
</evidence>
<evidence type="ECO:0000256" key="3">
    <source>
        <dbReference type="ARBA" id="ARBA00022692"/>
    </source>
</evidence>
<evidence type="ECO:0000256" key="9">
    <source>
        <dbReference type="ARBA" id="ARBA00042945"/>
    </source>
</evidence>
<dbReference type="SUPFAM" id="SSF90123">
    <property type="entry name" value="ABC transporter transmembrane region"/>
    <property type="match status" value="1"/>
</dbReference>
<dbReference type="CDD" id="cd18582">
    <property type="entry name" value="ABC_6TM_ATM1_ABCB7"/>
    <property type="match status" value="1"/>
</dbReference>
<sequence length="821" mass="90110">MAALLQVTSKQVCGSNRILLENLRKSFTNPAVCATGICQLSSRNFFSRSKETPCSWRKHDLPECGKHHYRHAVWLNDGIRAASTKAGASTPVAPQQPSTALGSNVLGGIFQRKKKKGFHSRCSHLAVPLATTLHTCAAASGCHRASSSYGPFPNRAPAFPLPPRQQQQLQHEAQERSGKKNSTPQTEPIRTCFHLGHHPASGESIGSYDGPEITAVDMIKAMATYIWPKDDAMVRKRVLISLGLLGGAKVLNVCVPFLFKMGVDNLSTLSMDTVPEAAASMTVAVLLGYGIARAGAAGFNELRNAVFARVAQHSIRKIATNVFLHLHNLDLQFHLSKQTGALSKTIDRGSRGINFVLTAMVFNIVPTVFELALVSSILGMKCGAAYAALSMGCVGVYSAYTLAVTQWRTKFRVYMNQAENEAGNKAVDSLINYETVKYFNNERYEAQRYDDVLKKYEAASLKTSTSLALLNFGQNAIFSVALSTIMVMAANEIVKGNMTVGDLVMVNGLLFQLSIPLGFLGSVYREVRQALLDMRTMFTLMGVESAIQTKTNAPPLQVCRETASIEFKDVCFKYKHSNAIFDQLSFTIPAGKKVAIVGGSGSGKSSMVRLLYRFFEPTSGQILINGQDIRDVDLDSLRKAIAIVPQDSVLFHDSIRHNIHYGDLSKDQVHVEEAARMADLHESIQRWPKQYDTQVGERGLKLSGGEKQRVAIARAILKNSPILIFDEATSSLDSITEHNILKALGRATEHRTSICIAHRLSTVMDADEILVLENGRICQRGTHEQLLHSGGLYTKLWDTQNRLYMSGEPAVRKTADEKSDS</sequence>
<keyword evidence="6 12" id="KW-1133">Transmembrane helix</keyword>
<dbReference type="Gene3D" id="1.20.1560.10">
    <property type="entry name" value="ABC transporter type 1, transmembrane domain"/>
    <property type="match status" value="1"/>
</dbReference>